<feature type="region of interest" description="Disordered" evidence="6">
    <location>
        <begin position="1136"/>
        <end position="1171"/>
    </location>
</feature>
<feature type="coiled-coil region" evidence="5">
    <location>
        <begin position="919"/>
        <end position="1001"/>
    </location>
</feature>
<feature type="compositionally biased region" description="Low complexity" evidence="6">
    <location>
        <begin position="600"/>
        <end position="616"/>
    </location>
</feature>
<dbReference type="Proteomes" id="UP000327468">
    <property type="component" value="Chromosome 7"/>
</dbReference>
<feature type="compositionally biased region" description="Polar residues" evidence="6">
    <location>
        <begin position="491"/>
        <end position="502"/>
    </location>
</feature>
<evidence type="ECO:0000256" key="6">
    <source>
        <dbReference type="SAM" id="MobiDB-lite"/>
    </source>
</evidence>
<evidence type="ECO:0000256" key="1">
    <source>
        <dbReference type="ARBA" id="ARBA00004123"/>
    </source>
</evidence>
<feature type="region of interest" description="Disordered" evidence="6">
    <location>
        <begin position="49"/>
        <end position="69"/>
    </location>
</feature>
<feature type="compositionally biased region" description="Polar residues" evidence="6">
    <location>
        <begin position="409"/>
        <end position="426"/>
    </location>
</feature>
<feature type="compositionally biased region" description="Polar residues" evidence="6">
    <location>
        <begin position="764"/>
        <end position="788"/>
    </location>
</feature>
<feature type="compositionally biased region" description="Polar residues" evidence="6">
    <location>
        <begin position="623"/>
        <end position="642"/>
    </location>
</feature>
<feature type="compositionally biased region" description="Basic and acidic residues" evidence="6">
    <location>
        <begin position="541"/>
        <end position="554"/>
    </location>
</feature>
<feature type="compositionally biased region" description="Polar residues" evidence="6">
    <location>
        <begin position="711"/>
        <end position="735"/>
    </location>
</feature>
<proteinExistence type="inferred from homology"/>
<feature type="compositionally biased region" description="Polar residues" evidence="6">
    <location>
        <begin position="670"/>
        <end position="694"/>
    </location>
</feature>
<dbReference type="GO" id="GO:0008017">
    <property type="term" value="F:microtubule binding"/>
    <property type="evidence" value="ECO:0007669"/>
    <property type="project" value="TreeGrafter"/>
</dbReference>
<organism evidence="7 8">
    <name type="scientific">Pangasianodon hypophthalmus</name>
    <name type="common">Striped catfish</name>
    <name type="synonym">Helicophagus hypophthalmus</name>
    <dbReference type="NCBI Taxonomy" id="310915"/>
    <lineage>
        <taxon>Eukaryota</taxon>
        <taxon>Metazoa</taxon>
        <taxon>Chordata</taxon>
        <taxon>Craniata</taxon>
        <taxon>Vertebrata</taxon>
        <taxon>Euteleostomi</taxon>
        <taxon>Actinopterygii</taxon>
        <taxon>Neopterygii</taxon>
        <taxon>Teleostei</taxon>
        <taxon>Ostariophysi</taxon>
        <taxon>Siluriformes</taxon>
        <taxon>Pangasiidae</taxon>
        <taxon>Pangasianodon</taxon>
    </lineage>
</organism>
<evidence type="ECO:0008006" key="9">
    <source>
        <dbReference type="Google" id="ProtNLM"/>
    </source>
</evidence>
<keyword evidence="4" id="KW-0539">Nucleus</keyword>
<comment type="subcellular location">
    <subcellularLocation>
        <location evidence="1">Nucleus</location>
    </subcellularLocation>
</comment>
<feature type="compositionally biased region" description="Polar residues" evidence="6">
    <location>
        <begin position="582"/>
        <end position="599"/>
    </location>
</feature>
<evidence type="ECO:0000313" key="8">
    <source>
        <dbReference type="Proteomes" id="UP000327468"/>
    </source>
</evidence>
<evidence type="ECO:0000313" key="7">
    <source>
        <dbReference type="EMBL" id="KAB5571301.1"/>
    </source>
</evidence>
<comment type="caution">
    <text evidence="7">The sequence shown here is derived from an EMBL/GenBank/DDBJ whole genome shotgun (WGS) entry which is preliminary data.</text>
</comment>
<gene>
    <name evidence="7" type="ORF">PHYPO_G00223400</name>
</gene>
<feature type="region of interest" description="Disordered" evidence="6">
    <location>
        <begin position="409"/>
        <end position="453"/>
    </location>
</feature>
<comment type="similarity">
    <text evidence="2">Belongs to the MTUS1 family.</text>
</comment>
<reference evidence="7 8" key="1">
    <citation type="submission" date="2019-06" db="EMBL/GenBank/DDBJ databases">
        <title>A chromosome-scale genome assembly of the striped catfish, Pangasianodon hypophthalmus.</title>
        <authorList>
            <person name="Wen M."/>
            <person name="Zahm M."/>
            <person name="Roques C."/>
            <person name="Cabau C."/>
            <person name="Klopp C."/>
            <person name="Donnadieu C."/>
            <person name="Jouanno E."/>
            <person name="Avarre J.-C."/>
            <person name="Campet M."/>
            <person name="Ha T.T.T."/>
            <person name="Dugue R."/>
            <person name="Lampietro C."/>
            <person name="Louis A."/>
            <person name="Herpin A."/>
            <person name="Echchiki A."/>
            <person name="Berthelot C."/>
            <person name="Parey E."/>
            <person name="Roest-Crollius H."/>
            <person name="Braasch I."/>
            <person name="Postlethwait J."/>
            <person name="Bobe J."/>
            <person name="Montfort J."/>
            <person name="Bouchez O."/>
            <person name="Begum T."/>
            <person name="Schartl M."/>
            <person name="Guiguen Y."/>
        </authorList>
    </citation>
    <scope>NUCLEOTIDE SEQUENCE [LARGE SCALE GENOMIC DNA]</scope>
    <source>
        <strain evidence="7 8">Indonesia</strain>
        <tissue evidence="7">Blood</tissue>
    </source>
</reference>
<evidence type="ECO:0000256" key="2">
    <source>
        <dbReference type="ARBA" id="ARBA00007585"/>
    </source>
</evidence>
<feature type="compositionally biased region" description="Low complexity" evidence="6">
    <location>
        <begin position="372"/>
        <end position="384"/>
    </location>
</feature>
<feature type="region of interest" description="Disordered" evidence="6">
    <location>
        <begin position="365"/>
        <end position="386"/>
    </location>
</feature>
<feature type="compositionally biased region" description="Polar residues" evidence="6">
    <location>
        <begin position="468"/>
        <end position="481"/>
    </location>
</feature>
<sequence>MQSNHRCLDLEVSTSELKITQTAKGMEVPLNAMHVSLFAEDQNGNDITCLSDHSSGSPRGSCSHGKTNSPADVEMMEDCVSELISTTSIIKKVDMQSSAATVSCMKTADDNCNQNVTFMISGLHNGNIDSESTMPDVHGLPVKKYDGIDTDAQQAFVIGSVTPSCSSSSENYNSVSSGEMLIRSNSFIIHESDQLLSASVLEESLDMPSDVGPIPGLLPDVCEGLVNNMVSATGQNSKHPDFGVTFIQPSNQTFTMEEDVFQTIPHNGPGESRASHLVAGVNHSECVTPVNLKKSHIEAERSTRSTSAEGKIFQIPTCEELDISGNAQTSTPVQSMSSKTFCFSDSPLNKSKNDFGSPLAHVMKEQQSSVCPKPKTSLTTSTKSNKLETKKYAKPDFSNIKSKIMSRPTNALKPSSATVFSASSNTRQHKNQTRPSHSMQSIASPAKSTSAISSSSTLACGRLKRDQNNVIKRTHSSTCQDTAPAPKSRPRTWSETSSSLKTSGEDTSVKEPQVGRIKNTFTNAKSSSVGGFLSRTSLTKLGDRHASSREEKCLRKPQRTSPKADSSRSVGAALCDWRKGSLGSQPLSSRAGGTSSAQTPAASLRPPPLSASKLKPGTARKNGCTTTDMPSPRSKLSTSGGNPSMRVTEGAGTEGPGGTVSRFSLPAGHQHSSASKLPMKTRTQIKSLSASSGHTKPDLESPSGALGKPPTNRTTSLRTRLQSLSPKVSSFGNKNPSSLSHASVRSAVSVSKPPASSRPARLTATFSVDKSKAKGSSRSQQQGHTNGQPDLVPPETKPRGLDYYKALCEKKNQTIQQLKNSFIASNRRFEAIAVVVQNLYLQHEESVKRRQERSVELLNLREELVSSVQSCERLEKEKEELHVAFDGVLQKVQEQHRLDLADLEERLKTFYSTEWEKIHQSYQEEAEKYKALMEQQLEELRAKHEALQKELEESHEEKVKGLKQHYEESFEELRKSHEQEMQALQKMQEDTEVELSNQIEELTTANTYFSERLKAEEDRRKELAEKCQKDSHTLYLEQELESLKVVLDIKNKQIHQQDKKLMQLDKLMEKNVKIDECLKKVQQENEDLKARMDRHAALSRQLSTEQAVLQESLQKETKVNKRLSMENEELLWKLQNGDLSSPRKISPSSPSVTLQSPRHSGLFSSPPVSPR</sequence>
<evidence type="ECO:0000256" key="5">
    <source>
        <dbReference type="SAM" id="Coils"/>
    </source>
</evidence>
<dbReference type="GO" id="GO:0005634">
    <property type="term" value="C:nucleus"/>
    <property type="evidence" value="ECO:0007669"/>
    <property type="project" value="UniProtKB-SubCell"/>
</dbReference>
<feature type="compositionally biased region" description="Polar residues" evidence="6">
    <location>
        <begin position="559"/>
        <end position="569"/>
    </location>
</feature>
<dbReference type="InterPro" id="IPR051293">
    <property type="entry name" value="MTUS1/CCDC69"/>
</dbReference>
<feature type="compositionally biased region" description="Low complexity" evidence="6">
    <location>
        <begin position="441"/>
        <end position="453"/>
    </location>
</feature>
<feature type="compositionally biased region" description="Low complexity" evidence="6">
    <location>
        <begin position="1140"/>
        <end position="1151"/>
    </location>
</feature>
<keyword evidence="8" id="KW-1185">Reference proteome</keyword>
<name>A0A5N5NXG9_PANHP</name>
<protein>
    <recommendedName>
        <fullName evidence="9">Microtubule-associated tumor suppressor 1 homolog</fullName>
    </recommendedName>
</protein>
<dbReference type="EMBL" id="VFJC01000008">
    <property type="protein sequence ID" value="KAB5571301.1"/>
    <property type="molecule type" value="Genomic_DNA"/>
</dbReference>
<feature type="compositionally biased region" description="Low complexity" evidence="6">
    <location>
        <begin position="736"/>
        <end position="761"/>
    </location>
</feature>
<accession>A0A5N5NXG9</accession>
<feature type="region of interest" description="Disordered" evidence="6">
    <location>
        <begin position="540"/>
        <end position="799"/>
    </location>
</feature>
<feature type="coiled-coil region" evidence="5">
    <location>
        <begin position="1064"/>
        <end position="1098"/>
    </location>
</feature>
<keyword evidence="3 5" id="KW-0175">Coiled coil</keyword>
<evidence type="ECO:0000256" key="4">
    <source>
        <dbReference type="ARBA" id="ARBA00023242"/>
    </source>
</evidence>
<dbReference type="AlphaFoldDB" id="A0A5N5NXG9"/>
<feature type="region of interest" description="Disordered" evidence="6">
    <location>
        <begin position="467"/>
        <end position="517"/>
    </location>
</feature>
<evidence type="ECO:0000256" key="3">
    <source>
        <dbReference type="ARBA" id="ARBA00023054"/>
    </source>
</evidence>
<dbReference type="PANTHER" id="PTHR24200">
    <property type="entry name" value="TOUCAN, ISOFORM A"/>
    <property type="match status" value="1"/>
</dbReference>
<dbReference type="PANTHER" id="PTHR24200:SF7">
    <property type="entry name" value="MICROTUBULE-ASSOCIATED TUMOR SUPPRESSOR 1"/>
    <property type="match status" value="1"/>
</dbReference>
<dbReference type="GO" id="GO:0005737">
    <property type="term" value="C:cytoplasm"/>
    <property type="evidence" value="ECO:0007669"/>
    <property type="project" value="TreeGrafter"/>
</dbReference>